<comment type="caution">
    <text evidence="1">The sequence shown here is derived from an EMBL/GenBank/DDBJ whole genome shotgun (WGS) entry which is preliminary data.</text>
</comment>
<proteinExistence type="predicted"/>
<name>A0ABN2HN74_9ACTN</name>
<keyword evidence="2" id="KW-1185">Reference proteome</keyword>
<accession>A0ABN2HN74</accession>
<sequence length="458" mass="50477">MRIPAGGLRAALTGGNTIGAAVREKEPRTDGYRHLDTPALIAYLTDLGANAYLYGIWDSPTDWDDLRREFAPAAAEAGIDVWPYLVPPSETRQDGRASRPYMTDFVAWAQAIAELSVKVPSVTAWAIDDFQFAENAKLFTDSYMTEIVAAQREINPELGFYTCAYYDAATSDEFLDQYGPYIDGIIYPFLDGHRQNTHVSSTATQCLDAILAKTEPRGISLLQLVYAGRFLDAPIPLTEQYVTESVATGLKYAADGRIAGVIAYGLQWDNAPTPSSDRNAMYGDGRLSLVVPAVRVGAGNYGQASTVVRVQADAPRHELSFWHHRAFTCRFPSRGDYAMEVLIDNETVWESDVLDHPWLLWIQGEGLQGPVDVTRWLRGKTTATLTFRLRAYADTEPANLNVGIDHLESLGFSIDNPDFTGPDGWTTTATGTIPPPAVEVFAPDRPARILAAVREQFR</sequence>
<dbReference type="InterPro" id="IPR017853">
    <property type="entry name" value="GH"/>
</dbReference>
<gene>
    <name evidence="1" type="ORF">GCM10009765_45160</name>
</gene>
<dbReference type="RefSeq" id="WP_344312382.1">
    <property type="nucleotide sequence ID" value="NZ_BAAANY010000018.1"/>
</dbReference>
<evidence type="ECO:0000313" key="2">
    <source>
        <dbReference type="Proteomes" id="UP001500618"/>
    </source>
</evidence>
<reference evidence="1 2" key="1">
    <citation type="journal article" date="2019" name="Int. J. Syst. Evol. Microbiol.">
        <title>The Global Catalogue of Microorganisms (GCM) 10K type strain sequencing project: providing services to taxonomists for standard genome sequencing and annotation.</title>
        <authorList>
            <consortium name="The Broad Institute Genomics Platform"/>
            <consortium name="The Broad Institute Genome Sequencing Center for Infectious Disease"/>
            <person name="Wu L."/>
            <person name="Ma J."/>
        </authorList>
    </citation>
    <scope>NUCLEOTIDE SEQUENCE [LARGE SCALE GENOMIC DNA]</scope>
    <source>
        <strain evidence="1 2">JCM 14718</strain>
    </source>
</reference>
<dbReference type="EMBL" id="BAAANY010000018">
    <property type="protein sequence ID" value="GAA1690632.1"/>
    <property type="molecule type" value="Genomic_DNA"/>
</dbReference>
<dbReference type="Proteomes" id="UP001500618">
    <property type="component" value="Unassembled WGS sequence"/>
</dbReference>
<evidence type="ECO:0000313" key="1">
    <source>
        <dbReference type="EMBL" id="GAA1690632.1"/>
    </source>
</evidence>
<protein>
    <submittedName>
        <fullName evidence="1">Uncharacterized protein</fullName>
    </submittedName>
</protein>
<organism evidence="1 2">
    <name type="scientific">Fodinicola feengrottensis</name>
    <dbReference type="NCBI Taxonomy" id="435914"/>
    <lineage>
        <taxon>Bacteria</taxon>
        <taxon>Bacillati</taxon>
        <taxon>Actinomycetota</taxon>
        <taxon>Actinomycetes</taxon>
        <taxon>Mycobacteriales</taxon>
        <taxon>Fodinicola</taxon>
    </lineage>
</organism>
<dbReference type="SUPFAM" id="SSF51445">
    <property type="entry name" value="(Trans)glycosidases"/>
    <property type="match status" value="1"/>
</dbReference>